<evidence type="ECO:0000256" key="2">
    <source>
        <dbReference type="ARBA" id="ARBA00022487"/>
    </source>
</evidence>
<dbReference type="InterPro" id="IPR029058">
    <property type="entry name" value="AB_hydrolase_fold"/>
</dbReference>
<dbReference type="InterPro" id="IPR002018">
    <property type="entry name" value="CarbesteraseB"/>
</dbReference>
<feature type="active site" description="Charge relay system" evidence="5">
    <location>
        <position position="457"/>
    </location>
</feature>
<dbReference type="Ensembl" id="ENSEBUT00000020723.1">
    <property type="protein sequence ID" value="ENSEBUP00000020147.1"/>
    <property type="gene ID" value="ENSEBUG00000012494.1"/>
</dbReference>
<dbReference type="FunFam" id="3.40.50.1820:FF:000029">
    <property type="entry name" value="Acetylcholinesterase"/>
    <property type="match status" value="1"/>
</dbReference>
<evidence type="ECO:0000259" key="7">
    <source>
        <dbReference type="Pfam" id="PF00135"/>
    </source>
</evidence>
<protein>
    <recommendedName>
        <fullName evidence="6">Carboxylic ester hydrolase</fullName>
        <ecNumber evidence="6">3.1.1.-</ecNumber>
    </recommendedName>
</protein>
<dbReference type="GO" id="GO:0019695">
    <property type="term" value="P:choline metabolic process"/>
    <property type="evidence" value="ECO:0007669"/>
    <property type="project" value="TreeGrafter"/>
</dbReference>
<keyword evidence="6" id="KW-0732">Signal</keyword>
<reference evidence="8" key="2">
    <citation type="submission" date="2025-09" db="UniProtKB">
        <authorList>
            <consortium name="Ensembl"/>
        </authorList>
    </citation>
    <scope>IDENTIFICATION</scope>
</reference>
<sequence>MWLVSLLWLSLSLVMKIMAEDPEVMVWTKDGQVLGKRVEAPLGSVTAFLGIPYGEAPVGERRFKKPEPRQPWKGLLQATQFPNSCYQFEDTEFPGFWGTEMWNANTPMSEDCLFLNIWVPSPQPQNATVMVWIFGGGFAYGTSSLNVYDGRYLAQAEGVIVVSMNYRVGALGFLSLPGGPVPGNAGLFDQQLALRWVHGNIHRFGGNPQSVTLFGESAGGASVASHLLSRHSQQFFQRAILQSGVLNAPWATVEDAEARRRAEALAQALGCTTDSDNELLHCLYAKPPQEIVNKEGDVVIEPSIFRFPFVPVVDGHFIIDSPTVLLQQGIFKKTDLLLGVNRNEGSFFLIYGAPGFSKDHESLISREDFLENIPMIVPQGNEVSLDAIVLQYTDWLAQNDAMKNRDAIEDMVGDYNVICPVVEMAARYAEFGNNVYFYFFDQRASNLPWPQWMGVLHGYEIEFVFGLPLNRSLRYTSEERAFSRELMHSWAMFAKTGQGVAVQIVLCIGWTLSSGKVSHMLVLLDIEVSLYNEEAGKQREA</sequence>
<dbReference type="Gene3D" id="3.40.50.1820">
    <property type="entry name" value="alpha/beta hydrolase"/>
    <property type="match status" value="1"/>
</dbReference>
<dbReference type="InterPro" id="IPR019819">
    <property type="entry name" value="Carboxylesterase_B_CS"/>
</dbReference>
<evidence type="ECO:0000256" key="6">
    <source>
        <dbReference type="RuleBase" id="RU361235"/>
    </source>
</evidence>
<dbReference type="PRINTS" id="PR00878">
    <property type="entry name" value="CHOLNESTRASE"/>
</dbReference>
<accession>A0A8C4QVI3</accession>
<evidence type="ECO:0000256" key="3">
    <source>
        <dbReference type="ARBA" id="ARBA00022801"/>
    </source>
</evidence>
<keyword evidence="2" id="KW-0719">Serine esterase</keyword>
<dbReference type="CDD" id="cd00312">
    <property type="entry name" value="Esterase_lipase"/>
    <property type="match status" value="1"/>
</dbReference>
<feature type="signal peptide" evidence="6">
    <location>
        <begin position="1"/>
        <end position="19"/>
    </location>
</feature>
<dbReference type="EC" id="3.1.1.-" evidence="6"/>
<dbReference type="GO" id="GO:0006581">
    <property type="term" value="P:acetylcholine catabolic process"/>
    <property type="evidence" value="ECO:0007669"/>
    <property type="project" value="TreeGrafter"/>
</dbReference>
<dbReference type="InterPro" id="IPR000997">
    <property type="entry name" value="Cholinesterase"/>
</dbReference>
<proteinExistence type="inferred from homology"/>
<keyword evidence="4" id="KW-1015">Disulfide bond</keyword>
<dbReference type="GO" id="GO:0005615">
    <property type="term" value="C:extracellular space"/>
    <property type="evidence" value="ECO:0007669"/>
    <property type="project" value="TreeGrafter"/>
</dbReference>
<dbReference type="Pfam" id="PF00135">
    <property type="entry name" value="COesterase"/>
    <property type="match status" value="1"/>
</dbReference>
<dbReference type="PANTHER" id="PTHR43918:SF12">
    <property type="entry name" value="ACETYLCHOLINESTERASE 1"/>
    <property type="match status" value="1"/>
</dbReference>
<feature type="domain" description="Carboxylesterase type B" evidence="7">
    <location>
        <begin position="25"/>
        <end position="498"/>
    </location>
</feature>
<dbReference type="InterPro" id="IPR019826">
    <property type="entry name" value="Carboxylesterase_B_AS"/>
</dbReference>
<feature type="chain" id="PRO_5034526708" description="Carboxylic ester hydrolase" evidence="6">
    <location>
        <begin position="20"/>
        <end position="541"/>
    </location>
</feature>
<dbReference type="InterPro" id="IPR050654">
    <property type="entry name" value="AChE-related_enzymes"/>
</dbReference>
<dbReference type="GO" id="GO:0005886">
    <property type="term" value="C:plasma membrane"/>
    <property type="evidence" value="ECO:0007669"/>
    <property type="project" value="TreeGrafter"/>
</dbReference>
<dbReference type="GO" id="GO:0003990">
    <property type="term" value="F:acetylcholinesterase activity"/>
    <property type="evidence" value="ECO:0007669"/>
    <property type="project" value="TreeGrafter"/>
</dbReference>
<keyword evidence="9" id="KW-1185">Reference proteome</keyword>
<name>A0A8C4QVI3_EPTBU</name>
<reference evidence="8" key="1">
    <citation type="submission" date="2025-08" db="UniProtKB">
        <authorList>
            <consortium name="Ensembl"/>
        </authorList>
    </citation>
    <scope>IDENTIFICATION</scope>
</reference>
<evidence type="ECO:0000256" key="1">
    <source>
        <dbReference type="ARBA" id="ARBA00005964"/>
    </source>
</evidence>
<evidence type="ECO:0000256" key="4">
    <source>
        <dbReference type="ARBA" id="ARBA00023157"/>
    </source>
</evidence>
<evidence type="ECO:0000313" key="8">
    <source>
        <dbReference type="Ensembl" id="ENSEBUP00000020147.1"/>
    </source>
</evidence>
<feature type="active site" description="Charge relay system" evidence="5">
    <location>
        <position position="344"/>
    </location>
</feature>
<dbReference type="Proteomes" id="UP000694388">
    <property type="component" value="Unplaced"/>
</dbReference>
<keyword evidence="3 6" id="KW-0378">Hydrolase</keyword>
<organism evidence="8 9">
    <name type="scientific">Eptatretus burgeri</name>
    <name type="common">Inshore hagfish</name>
    <dbReference type="NCBI Taxonomy" id="7764"/>
    <lineage>
        <taxon>Eukaryota</taxon>
        <taxon>Metazoa</taxon>
        <taxon>Chordata</taxon>
        <taxon>Craniata</taxon>
        <taxon>Vertebrata</taxon>
        <taxon>Cyclostomata</taxon>
        <taxon>Myxini</taxon>
        <taxon>Myxiniformes</taxon>
        <taxon>Myxinidae</taxon>
        <taxon>Eptatretinae</taxon>
        <taxon>Eptatretus</taxon>
    </lineage>
</organism>
<dbReference type="PANTHER" id="PTHR43918">
    <property type="entry name" value="ACETYLCHOLINESTERASE"/>
    <property type="match status" value="1"/>
</dbReference>
<comment type="similarity">
    <text evidence="1 6">Belongs to the type-B carboxylesterase/lipase family.</text>
</comment>
<dbReference type="SUPFAM" id="SSF53474">
    <property type="entry name" value="alpha/beta-Hydrolases"/>
    <property type="match status" value="1"/>
</dbReference>
<dbReference type="PROSITE" id="PS00941">
    <property type="entry name" value="CARBOXYLESTERASE_B_2"/>
    <property type="match status" value="1"/>
</dbReference>
<evidence type="ECO:0000313" key="9">
    <source>
        <dbReference type="Proteomes" id="UP000694388"/>
    </source>
</evidence>
<dbReference type="PROSITE" id="PS00122">
    <property type="entry name" value="CARBOXYLESTERASE_B_1"/>
    <property type="match status" value="1"/>
</dbReference>
<evidence type="ECO:0000256" key="5">
    <source>
        <dbReference type="PIRSR" id="PIRSR600997-1"/>
    </source>
</evidence>
<dbReference type="GeneTree" id="ENSGT00940000157637"/>
<feature type="active site" description="Acyl-ester intermediate" evidence="5">
    <location>
        <position position="217"/>
    </location>
</feature>
<dbReference type="AlphaFoldDB" id="A0A8C4QVI3"/>